<protein>
    <recommendedName>
        <fullName evidence="10">Multicopper oxidase</fullName>
    </recommendedName>
</protein>
<evidence type="ECO:0000259" key="6">
    <source>
        <dbReference type="Pfam" id="PF07731"/>
    </source>
</evidence>
<evidence type="ECO:0000256" key="3">
    <source>
        <dbReference type="ARBA" id="ARBA00023002"/>
    </source>
</evidence>
<dbReference type="InterPro" id="IPR001117">
    <property type="entry name" value="Cu-oxidase_2nd"/>
</dbReference>
<dbReference type="Pfam" id="PF07731">
    <property type="entry name" value="Cu-oxidase_2"/>
    <property type="match status" value="1"/>
</dbReference>
<dbReference type="CDD" id="cd13886">
    <property type="entry name" value="CuRO_2_MCO_like_1"/>
    <property type="match status" value="1"/>
</dbReference>
<feature type="domain" description="Plastocyanin-like" evidence="7">
    <location>
        <begin position="85"/>
        <end position="200"/>
    </location>
</feature>
<feature type="domain" description="Plastocyanin-like" evidence="5">
    <location>
        <begin position="210"/>
        <end position="378"/>
    </location>
</feature>
<feature type="domain" description="Plastocyanin-like" evidence="6">
    <location>
        <begin position="464"/>
        <end position="574"/>
    </location>
</feature>
<proteinExistence type="inferred from homology"/>
<dbReference type="AlphaFoldDB" id="A0A9P6RPB7"/>
<comment type="similarity">
    <text evidence="1">Belongs to the multicopper oxidase family.</text>
</comment>
<dbReference type="InterPro" id="IPR045087">
    <property type="entry name" value="Cu-oxidase_fam"/>
</dbReference>
<dbReference type="Gene3D" id="2.60.40.420">
    <property type="entry name" value="Cupredoxins - blue copper proteins"/>
    <property type="match status" value="3"/>
</dbReference>
<evidence type="ECO:0000259" key="5">
    <source>
        <dbReference type="Pfam" id="PF00394"/>
    </source>
</evidence>
<keyword evidence="2" id="KW-0479">Metal-binding</keyword>
<dbReference type="Proteomes" id="UP000823405">
    <property type="component" value="Unassembled WGS sequence"/>
</dbReference>
<comment type="caution">
    <text evidence="8">The sequence shown here is derived from an EMBL/GenBank/DDBJ whole genome shotgun (WGS) entry which is preliminary data.</text>
</comment>
<dbReference type="InterPro" id="IPR011707">
    <property type="entry name" value="Cu-oxidase-like_N"/>
</dbReference>
<name>A0A9P6RPB7_9FUNG</name>
<keyword evidence="3" id="KW-0560">Oxidoreductase</keyword>
<dbReference type="InterPro" id="IPR008972">
    <property type="entry name" value="Cupredoxin"/>
</dbReference>
<dbReference type="GO" id="GO:0005507">
    <property type="term" value="F:copper ion binding"/>
    <property type="evidence" value="ECO:0007669"/>
    <property type="project" value="InterPro"/>
</dbReference>
<reference evidence="8" key="1">
    <citation type="journal article" date="2020" name="Fungal Divers.">
        <title>Resolving the Mortierellaceae phylogeny through synthesis of multi-gene phylogenetics and phylogenomics.</title>
        <authorList>
            <person name="Vandepol N."/>
            <person name="Liber J."/>
            <person name="Desiro A."/>
            <person name="Na H."/>
            <person name="Kennedy M."/>
            <person name="Barry K."/>
            <person name="Grigoriev I.V."/>
            <person name="Miller A.N."/>
            <person name="O'Donnell K."/>
            <person name="Stajich J.E."/>
            <person name="Bonito G."/>
        </authorList>
    </citation>
    <scope>NUCLEOTIDE SEQUENCE</scope>
    <source>
        <strain evidence="8">NVP60</strain>
    </source>
</reference>
<dbReference type="InterPro" id="IPR011706">
    <property type="entry name" value="Cu-oxidase_C"/>
</dbReference>
<dbReference type="InterPro" id="IPR002355">
    <property type="entry name" value="Cu_oxidase_Cu_BS"/>
</dbReference>
<keyword evidence="9" id="KW-1185">Reference proteome</keyword>
<dbReference type="Pfam" id="PF00394">
    <property type="entry name" value="Cu-oxidase"/>
    <property type="match status" value="1"/>
</dbReference>
<dbReference type="OrthoDB" id="2121828at2759"/>
<evidence type="ECO:0000313" key="9">
    <source>
        <dbReference type="Proteomes" id="UP000823405"/>
    </source>
</evidence>
<dbReference type="CDD" id="cd13910">
    <property type="entry name" value="CuRO_3_MCO_like_4"/>
    <property type="match status" value="1"/>
</dbReference>
<accession>A0A9P6RPB7</accession>
<evidence type="ECO:0000313" key="8">
    <source>
        <dbReference type="EMBL" id="KAG0321791.1"/>
    </source>
</evidence>
<dbReference type="PANTHER" id="PTHR11709">
    <property type="entry name" value="MULTI-COPPER OXIDASE"/>
    <property type="match status" value="1"/>
</dbReference>
<dbReference type="PANTHER" id="PTHR11709:SF414">
    <property type="entry name" value="ADR239WP"/>
    <property type="match status" value="1"/>
</dbReference>
<dbReference type="GO" id="GO:0016491">
    <property type="term" value="F:oxidoreductase activity"/>
    <property type="evidence" value="ECO:0007669"/>
    <property type="project" value="UniProtKB-KW"/>
</dbReference>
<dbReference type="EMBL" id="JAAAIN010000053">
    <property type="protein sequence ID" value="KAG0321791.1"/>
    <property type="molecule type" value="Genomic_DNA"/>
</dbReference>
<evidence type="ECO:0000256" key="4">
    <source>
        <dbReference type="ARBA" id="ARBA00023008"/>
    </source>
</evidence>
<dbReference type="Pfam" id="PF07732">
    <property type="entry name" value="Cu-oxidase_3"/>
    <property type="match status" value="1"/>
</dbReference>
<evidence type="ECO:0008006" key="10">
    <source>
        <dbReference type="Google" id="ProtNLM"/>
    </source>
</evidence>
<dbReference type="SUPFAM" id="SSF49503">
    <property type="entry name" value="Cupredoxins"/>
    <property type="match status" value="3"/>
</dbReference>
<evidence type="ECO:0000256" key="2">
    <source>
        <dbReference type="ARBA" id="ARBA00022723"/>
    </source>
</evidence>
<evidence type="ECO:0000259" key="7">
    <source>
        <dbReference type="Pfam" id="PF07732"/>
    </source>
</evidence>
<dbReference type="FunFam" id="2.60.40.420:FF:000045">
    <property type="entry name" value="Laccase 2"/>
    <property type="match status" value="1"/>
</dbReference>
<gene>
    <name evidence="8" type="ORF">BGZ97_010353</name>
</gene>
<dbReference type="PROSITE" id="PS00080">
    <property type="entry name" value="MULTICOPPER_OXIDASE2"/>
    <property type="match status" value="1"/>
</dbReference>
<evidence type="ECO:0000256" key="1">
    <source>
        <dbReference type="ARBA" id="ARBA00010609"/>
    </source>
</evidence>
<sequence>MEKPQKKKNVLLRRPLVSIAILLVAVLALVLGLVFGLRARHHNSSGLDSSGSDFAEAWNQPSEFLLSKNFSITRTPTTRYYEWTISQQTIAPDGLERPMLLVNGMFPGPLVEANTGDRIVVKVTNNIVNGTAIHWHGMFQNGTNWMDGTVGITQCPIPSGQSFTYNFTVPNQWGTYWWHAHAASQYIDGIYGPLIIHSPDEPHLADYQEDIIMMIADHYHTDSGSLVSWYLSPESEGAEPVPDSGVINGRGTFDCSGDAQALFPTGNKCNNGAPMSLFNFKAGTTYRVRIINAGGFADFQFSIDNHNLTVIEADGVDMQPVQVQRLPIHVAQRYSVLVHANQAVDNYWVRALMNTNCFNTPNPALNPSIQAIIHYEGAASTQSPNSTDWSSSAWVAVCVDLTLDMLKPYFPVPVPPADVSYHLDISFQTISKDHVNMGYMNQTSWRPLMNDSTLFQSQRGISTFDATSPSSQLVIPLNTTNGVQLVLNNLDEGSHPFHFHGHVFHVLGWGHGNYQPGVTPLELVNPLRRDTITIPAYGWTVVRFVNDNPGMWAMHCHISWHSESGLMVQFESLPDRIRAMDIPAEMKAMCAASNTMKS</sequence>
<keyword evidence="4" id="KW-0186">Copper</keyword>
<dbReference type="CDD" id="cd13857">
    <property type="entry name" value="CuRO_1_Diphenol_Ox"/>
    <property type="match status" value="1"/>
</dbReference>
<organism evidence="8 9">
    <name type="scientific">Linnemannia gamsii</name>
    <dbReference type="NCBI Taxonomy" id="64522"/>
    <lineage>
        <taxon>Eukaryota</taxon>
        <taxon>Fungi</taxon>
        <taxon>Fungi incertae sedis</taxon>
        <taxon>Mucoromycota</taxon>
        <taxon>Mortierellomycotina</taxon>
        <taxon>Mortierellomycetes</taxon>
        <taxon>Mortierellales</taxon>
        <taxon>Mortierellaceae</taxon>
        <taxon>Linnemannia</taxon>
    </lineage>
</organism>